<dbReference type="SMART" id="SM00312">
    <property type="entry name" value="PX"/>
    <property type="match status" value="1"/>
</dbReference>
<accession>W6MKR5</accession>
<reference evidence="2" key="1">
    <citation type="submission" date="2013-12" db="EMBL/GenBank/DDBJ databases">
        <authorList>
            <person name="Genoscope - CEA"/>
        </authorList>
    </citation>
    <scope>NUCLEOTIDE SEQUENCE</scope>
    <source>
        <strain evidence="2">CBS 1993</strain>
    </source>
</reference>
<dbReference type="Gene3D" id="3.30.1520.10">
    <property type="entry name" value="Phox-like domain"/>
    <property type="match status" value="1"/>
</dbReference>
<dbReference type="SUPFAM" id="SSF64268">
    <property type="entry name" value="PX domain"/>
    <property type="match status" value="1"/>
</dbReference>
<dbReference type="STRING" id="1382522.W6MKR5"/>
<dbReference type="GeneID" id="34520013"/>
<feature type="domain" description="PX" evidence="1">
    <location>
        <begin position="218"/>
        <end position="396"/>
    </location>
</feature>
<dbReference type="Pfam" id="PF12828">
    <property type="entry name" value="PXB"/>
    <property type="match status" value="1"/>
</dbReference>
<organism evidence="2 3">
    <name type="scientific">Kuraishia capsulata CBS 1993</name>
    <dbReference type="NCBI Taxonomy" id="1382522"/>
    <lineage>
        <taxon>Eukaryota</taxon>
        <taxon>Fungi</taxon>
        <taxon>Dikarya</taxon>
        <taxon>Ascomycota</taxon>
        <taxon>Saccharomycotina</taxon>
        <taxon>Pichiomycetes</taxon>
        <taxon>Pichiales</taxon>
        <taxon>Pichiaceae</taxon>
        <taxon>Kuraishia</taxon>
    </lineage>
</organism>
<dbReference type="InterPro" id="IPR036871">
    <property type="entry name" value="PX_dom_sf"/>
</dbReference>
<evidence type="ECO:0000259" key="1">
    <source>
        <dbReference type="PROSITE" id="PS50195"/>
    </source>
</evidence>
<evidence type="ECO:0000313" key="2">
    <source>
        <dbReference type="EMBL" id="CDK26623.1"/>
    </source>
</evidence>
<dbReference type="RefSeq" id="XP_022458625.1">
    <property type="nucleotide sequence ID" value="XM_022602862.1"/>
</dbReference>
<proteinExistence type="predicted"/>
<reference evidence="2" key="2">
    <citation type="submission" date="2014-02" db="EMBL/GenBank/DDBJ databases">
        <title>Complete DNA sequence of /Kuraishia capsulata/ illustrates novel genomic features among budding yeasts (/Saccharomycotina/).</title>
        <authorList>
            <person name="Morales L."/>
            <person name="Noel B."/>
            <person name="Porcel B."/>
            <person name="Marcet-Houben M."/>
            <person name="Hullo M-F."/>
            <person name="Sacerdot C."/>
            <person name="Tekaia F."/>
            <person name="Leh-Louis V."/>
            <person name="Despons L."/>
            <person name="Khanna V."/>
            <person name="Aury J-M."/>
            <person name="Barbe V."/>
            <person name="Couloux A."/>
            <person name="Labadie K."/>
            <person name="Pelletier E."/>
            <person name="Souciet J-L."/>
            <person name="Boekhout T."/>
            <person name="Gabaldon T."/>
            <person name="Wincker P."/>
            <person name="Dujon B."/>
        </authorList>
    </citation>
    <scope>NUCLEOTIDE SEQUENCE</scope>
    <source>
        <strain evidence="2">CBS 1993</strain>
    </source>
</reference>
<keyword evidence="3" id="KW-1185">Reference proteome</keyword>
<dbReference type="InterPro" id="IPR024554">
    <property type="entry name" value="LEC1-like_C"/>
</dbReference>
<dbReference type="Pfam" id="PF00787">
    <property type="entry name" value="PX"/>
    <property type="match status" value="1"/>
</dbReference>
<dbReference type="Pfam" id="PF12825">
    <property type="entry name" value="DUF3818"/>
    <property type="match status" value="1"/>
</dbReference>
<dbReference type="OrthoDB" id="2117459at2759"/>
<dbReference type="InterPro" id="IPR001683">
    <property type="entry name" value="PX_dom"/>
</dbReference>
<sequence>MSTLSDYELPLTPDQEHYLKKELLNIQLHREFNKISPTYHDITGLRRFGPPFWPFDPKKPPANKDDAIKASADLVDYYDAQFPMLRHFFTEFVMTFPFIEHYTRAHGDGLWVDKFQKFFEIWKSKQISNSNDRGELSKRKLVLQKFISFMLMLYNSSLVTLGDDIYFNKDATRNSYRKLGKVMPLELDLKEVLRQEDHFINGLAVNVCGVSQGREETKIKKITGFWSRSTTPKMSTFYQFIIQIKSNKSHDETFYVRRRYSDFVKFDHQLGRQFPGQDLPVLPSKLKISTEIEVAGVDDNDFQLSDNDSEIIPDQSLEEILGLEKKAAESVKMEGPEISTGQSSTTESFREVSVTKLPREKLRVALRGYISQLLRVSAVRNSPLFVEFVSAEKFSLPTEEELMDIEQRQKLDDLIVIQQVKFQQETVRFIGELQLTMNSLKDKVLNGSENTSIEDLDTGSGLIAVFREIGTADTIDKLSPYLRAFIDVAKIEVASTIYEILIANDNSMANLHIFKRLHMFFPYRFVATILRFTNPMQIAKKLIDLFTLQSPLTLGFGSGMSLLQMMFTGILNDDLKKLEKEIDLITEKVSSYDKKGKPLKLGTNSYALIIEKINEYLSAKDEIVIDIKETCREHNLDLPLGILMNNNGLETKINQNVLIAVVESYKSWVVFVRLNESHTDYDDNTDSAVFDKLSKSADLYVNIKAYFKSCLRKRDKDGMRELWEEPELVRLVKELISIFFEPLIKIFTKAQLYLYIPIVREFNSELIKLIDNYHNDYNSLMGKGNNVVMQFMSLLTKYQDHLYRFIHHLYISDLANPDGQVFQGLIEWFNKFVLLLNFVKKQKPELKMDLTKKVNDLLRSQKNLPEGDPRKIDKDKLIDQIIKIISDVQLKRKAYDKVLEEQSNGDGQLNEKDIFAADRKKVVTQNWQKINQNFNSIFEGEGGEAMKMTGLVGSDLDELNMEFLEDAEREKEDSIAVQLPSEQFLKVIGAKTKSEEANKSYIKSEEFEDVYDNSEILKLSDMFSEMVEKVIREIPKF</sequence>
<evidence type="ECO:0000313" key="3">
    <source>
        <dbReference type="Proteomes" id="UP000019384"/>
    </source>
</evidence>
<dbReference type="GO" id="GO:0035091">
    <property type="term" value="F:phosphatidylinositol binding"/>
    <property type="evidence" value="ECO:0007669"/>
    <property type="project" value="InterPro"/>
</dbReference>
<dbReference type="HOGENOM" id="CLU_007739_1_0_1"/>
<name>W6MKR5_9ASCO</name>
<dbReference type="InterPro" id="IPR047168">
    <property type="entry name" value="LEC1-like"/>
</dbReference>
<dbReference type="InterPro" id="IPR024555">
    <property type="entry name" value="PX-associated"/>
</dbReference>
<dbReference type="EMBL" id="HG793127">
    <property type="protein sequence ID" value="CDK26623.1"/>
    <property type="molecule type" value="Genomic_DNA"/>
</dbReference>
<gene>
    <name evidence="2" type="ORF">KUCA_T00002596001</name>
</gene>
<dbReference type="Proteomes" id="UP000019384">
    <property type="component" value="Unassembled WGS sequence"/>
</dbReference>
<dbReference type="PROSITE" id="PS50195">
    <property type="entry name" value="PX"/>
    <property type="match status" value="1"/>
</dbReference>
<dbReference type="PANTHER" id="PTHR47185:SF1">
    <property type="entry name" value="PX DOMAIN-CONTAINING PROTEIN YPR097W"/>
    <property type="match status" value="1"/>
</dbReference>
<dbReference type="AlphaFoldDB" id="W6MKR5"/>
<protein>
    <recommendedName>
        <fullName evidence="1">PX domain-containing protein</fullName>
    </recommendedName>
</protein>
<dbReference type="PANTHER" id="PTHR47185">
    <property type="entry name" value="PX DOMAIN-CONTAINING PROTEIN YPR097W"/>
    <property type="match status" value="1"/>
</dbReference>